<evidence type="ECO:0000256" key="4">
    <source>
        <dbReference type="ARBA" id="ARBA00022989"/>
    </source>
</evidence>
<evidence type="ECO:0000256" key="1">
    <source>
        <dbReference type="ARBA" id="ARBA00004141"/>
    </source>
</evidence>
<dbReference type="InterPro" id="IPR011701">
    <property type="entry name" value="MFS"/>
</dbReference>
<dbReference type="Gene3D" id="1.20.1250.20">
    <property type="entry name" value="MFS general substrate transporter like domains"/>
    <property type="match status" value="1"/>
</dbReference>
<dbReference type="FunFam" id="1.20.1250.20:FF:000065">
    <property type="entry name" value="Putative MFS pantothenate transporter"/>
    <property type="match status" value="1"/>
</dbReference>
<evidence type="ECO:0000256" key="5">
    <source>
        <dbReference type="ARBA" id="ARBA00023136"/>
    </source>
</evidence>
<feature type="transmembrane region" description="Helical" evidence="7">
    <location>
        <begin position="405"/>
        <end position="427"/>
    </location>
</feature>
<feature type="transmembrane region" description="Helical" evidence="7">
    <location>
        <begin position="373"/>
        <end position="393"/>
    </location>
</feature>
<keyword evidence="3 7" id="KW-0812">Transmembrane</keyword>
<dbReference type="GO" id="GO:0022857">
    <property type="term" value="F:transmembrane transporter activity"/>
    <property type="evidence" value="ECO:0007669"/>
    <property type="project" value="InterPro"/>
</dbReference>
<comment type="caution">
    <text evidence="8">The sequence shown here is derived from an EMBL/GenBank/DDBJ whole genome shotgun (WGS) entry which is preliminary data.</text>
</comment>
<dbReference type="PANTHER" id="PTHR43791:SF43">
    <property type="entry name" value="MAJOR FACILITATOR SUPERFAMILY (MFS) PROFILE DOMAIN-CONTAINING PROTEIN"/>
    <property type="match status" value="1"/>
</dbReference>
<proteinExistence type="inferred from homology"/>
<accession>A0A1Q5Q6Z3</accession>
<evidence type="ECO:0000313" key="9">
    <source>
        <dbReference type="Proteomes" id="UP000214365"/>
    </source>
</evidence>
<dbReference type="AlphaFoldDB" id="A0A1Q5Q6Z3"/>
<dbReference type="Pfam" id="PF07690">
    <property type="entry name" value="MFS_1"/>
    <property type="match status" value="1"/>
</dbReference>
<dbReference type="GO" id="GO:0016020">
    <property type="term" value="C:membrane"/>
    <property type="evidence" value="ECO:0007669"/>
    <property type="project" value="UniProtKB-SubCell"/>
</dbReference>
<evidence type="ECO:0000256" key="2">
    <source>
        <dbReference type="ARBA" id="ARBA00022448"/>
    </source>
</evidence>
<feature type="transmembrane region" description="Helical" evidence="7">
    <location>
        <begin position="439"/>
        <end position="460"/>
    </location>
</feature>
<dbReference type="RefSeq" id="XP_020115582.1">
    <property type="nucleotide sequence ID" value="XM_020265246.1"/>
</dbReference>
<evidence type="ECO:0000256" key="6">
    <source>
        <dbReference type="ARBA" id="ARBA00037968"/>
    </source>
</evidence>
<feature type="transmembrane region" description="Helical" evidence="7">
    <location>
        <begin position="156"/>
        <end position="178"/>
    </location>
</feature>
<feature type="transmembrane region" description="Helical" evidence="7">
    <location>
        <begin position="318"/>
        <end position="337"/>
    </location>
</feature>
<keyword evidence="5 7" id="KW-0472">Membrane</keyword>
<evidence type="ECO:0008006" key="10">
    <source>
        <dbReference type="Google" id="ProtNLM"/>
    </source>
</evidence>
<comment type="subcellular location">
    <subcellularLocation>
        <location evidence="1">Membrane</location>
        <topology evidence="1">Multi-pass membrane protein</topology>
    </subcellularLocation>
</comment>
<dbReference type="EMBL" id="LFMY01000021">
    <property type="protein sequence ID" value="OKL55461.1"/>
    <property type="molecule type" value="Genomic_DNA"/>
</dbReference>
<dbReference type="OrthoDB" id="6132182at2759"/>
<dbReference type="GeneID" id="31009073"/>
<sequence length="473" mass="53038">MEIENAKETTQNVVQEVTDSPLSFNGPEQDRDGLWLKFLTLAKWYPKDMPHLEKKLVLKLDLLILVFGCLSFFTKYLDQQAITNAYVSGMEQDLHLTGDDINYITAVFWTSYCTSMIPACYLLTRTRINIALPTMEVLWGLFTFGCAWAQNLSTIYAMRFFVGLCETCSFTGVIYVIGSWYKPGEITRRVALFFIASPLGTMFAGYLQAAAYTNLNNTDGLAGWRGYIVFPDVPHRKRPRFLTPTEHALANSRLKGLIAPSQLTVSRDIFKRVLGRWHWYIFVFHWTLMDQNFTPYSTPFSLYLKAYPDIYSVSRVNTLPTIATAISVIAAVVSSVVADRMRNWWIPSIVISIPVLIGLVLLVIYNVGESGRLAAFIITGFEGAISPLTMSWATIVMANDAEERAVVTASMNAIGQAMAAWTQIFQYPATSAPRFSAGFISNLVTTIAQIVSVGVIAFLARRDERKRAWISSA</sequence>
<feature type="transmembrane region" description="Helical" evidence="7">
    <location>
        <begin position="344"/>
        <end position="367"/>
    </location>
</feature>
<keyword evidence="9" id="KW-1185">Reference proteome</keyword>
<feature type="transmembrane region" description="Helical" evidence="7">
    <location>
        <begin position="190"/>
        <end position="209"/>
    </location>
</feature>
<feature type="transmembrane region" description="Helical" evidence="7">
    <location>
        <begin position="130"/>
        <end position="150"/>
    </location>
</feature>
<reference evidence="8 9" key="1">
    <citation type="submission" date="2015-06" db="EMBL/GenBank/DDBJ databases">
        <title>Talaromyces atroroseus IBT 11181 draft genome.</title>
        <authorList>
            <person name="Rasmussen K.B."/>
            <person name="Rasmussen S."/>
            <person name="Petersen B."/>
            <person name="Sicheritz-Ponten T."/>
            <person name="Mortensen U.H."/>
            <person name="Thrane U."/>
        </authorList>
    </citation>
    <scope>NUCLEOTIDE SEQUENCE [LARGE SCALE GENOMIC DNA]</scope>
    <source>
        <strain evidence="8 9">IBT 11181</strain>
    </source>
</reference>
<keyword evidence="2" id="KW-0813">Transport</keyword>
<feature type="transmembrane region" description="Helical" evidence="7">
    <location>
        <begin position="56"/>
        <end position="74"/>
    </location>
</feature>
<evidence type="ECO:0000313" key="8">
    <source>
        <dbReference type="EMBL" id="OKL55461.1"/>
    </source>
</evidence>
<feature type="transmembrane region" description="Helical" evidence="7">
    <location>
        <begin position="101"/>
        <end position="123"/>
    </location>
</feature>
<gene>
    <name evidence="8" type="ORF">UA08_09317</name>
</gene>
<dbReference type="STRING" id="1441469.A0A1Q5Q6Z3"/>
<keyword evidence="4 7" id="KW-1133">Transmembrane helix</keyword>
<dbReference type="Proteomes" id="UP000214365">
    <property type="component" value="Unassembled WGS sequence"/>
</dbReference>
<comment type="similarity">
    <text evidence="6">Belongs to the major facilitator superfamily. Allantoate permease family.</text>
</comment>
<name>A0A1Q5Q6Z3_TALAT</name>
<dbReference type="PANTHER" id="PTHR43791">
    <property type="entry name" value="PERMEASE-RELATED"/>
    <property type="match status" value="1"/>
</dbReference>
<protein>
    <recommendedName>
        <fullName evidence="10">Major facilitator superfamily (MFS) profile domain-containing protein</fullName>
    </recommendedName>
</protein>
<organism evidence="8 9">
    <name type="scientific">Talaromyces atroroseus</name>
    <dbReference type="NCBI Taxonomy" id="1441469"/>
    <lineage>
        <taxon>Eukaryota</taxon>
        <taxon>Fungi</taxon>
        <taxon>Dikarya</taxon>
        <taxon>Ascomycota</taxon>
        <taxon>Pezizomycotina</taxon>
        <taxon>Eurotiomycetes</taxon>
        <taxon>Eurotiomycetidae</taxon>
        <taxon>Eurotiales</taxon>
        <taxon>Trichocomaceae</taxon>
        <taxon>Talaromyces</taxon>
        <taxon>Talaromyces sect. Trachyspermi</taxon>
    </lineage>
</organism>
<dbReference type="InterPro" id="IPR036259">
    <property type="entry name" value="MFS_trans_sf"/>
</dbReference>
<evidence type="ECO:0000256" key="3">
    <source>
        <dbReference type="ARBA" id="ARBA00022692"/>
    </source>
</evidence>
<evidence type="ECO:0000256" key="7">
    <source>
        <dbReference type="SAM" id="Phobius"/>
    </source>
</evidence>
<dbReference type="SUPFAM" id="SSF103473">
    <property type="entry name" value="MFS general substrate transporter"/>
    <property type="match status" value="1"/>
</dbReference>